<dbReference type="Gene3D" id="1.10.3190.10">
    <property type="entry name" value="yfbu gene product, domain 2"/>
    <property type="match status" value="1"/>
</dbReference>
<dbReference type="SUPFAM" id="SSF116960">
    <property type="entry name" value="YfbU-like"/>
    <property type="match status" value="1"/>
</dbReference>
<gene>
    <name evidence="1" type="ORF">U725_02153</name>
</gene>
<dbReference type="PATRIC" id="fig|1415168.3.peg.2218"/>
<accession>A0A084A8T2</accession>
<dbReference type="AlphaFoldDB" id="A0A084A8T2"/>
<evidence type="ECO:0000313" key="2">
    <source>
        <dbReference type="Proteomes" id="UP000028401"/>
    </source>
</evidence>
<dbReference type="InterPro" id="IPR005587">
    <property type="entry name" value="UPF0304_YfbU"/>
</dbReference>
<sequence>MITKRRRNMEYSKEVKKTVNDILELYTDLYSALNDDELEQFLKKNGIFFYGFDADSKSEEYEYYGQLYDQYKLIKDGNEFEVIKEMFEKGHGQLESHNMGPGLKKYKLMIKKWREIIESEEYNGIRLEDANELLSVTLNVSNS</sequence>
<comment type="caution">
    <text evidence="1">The sequence shown here is derived from an EMBL/GenBank/DDBJ whole genome shotgun (WGS) entry which is preliminary data.</text>
</comment>
<proteinExistence type="predicted"/>
<evidence type="ECO:0000313" key="1">
    <source>
        <dbReference type="EMBL" id="KEY61711.1"/>
    </source>
</evidence>
<dbReference type="InterPro" id="IPR023146">
    <property type="entry name" value="YfbU_alpha-helical_sf"/>
</dbReference>
<reference evidence="1 2" key="1">
    <citation type="submission" date="2014-06" db="EMBL/GenBank/DDBJ databases">
        <title>Draft genome sequence of the putrescine producing strain Lactococcus lactis subsp cremoris GE214.</title>
        <authorList>
            <person name="Ladero V."/>
            <person name="Linares D.M."/>
            <person name="del Rio B."/>
            <person name="Mayo B."/>
            <person name="Martin M.C."/>
            <person name="Fernandez M."/>
            <person name="Alvarez M.A."/>
        </authorList>
    </citation>
    <scope>NUCLEOTIDE SEQUENCE [LARGE SCALE GENOMIC DNA]</scope>
    <source>
        <strain evidence="1 2">GE214</strain>
    </source>
</reference>
<name>A0A084A8T2_LACLC</name>
<dbReference type="Pfam" id="PF03887">
    <property type="entry name" value="YfbU"/>
    <property type="match status" value="1"/>
</dbReference>
<organism evidence="1 2">
    <name type="scientific">Lactococcus cremoris subsp. cremoris GE214</name>
    <dbReference type="NCBI Taxonomy" id="1415168"/>
    <lineage>
        <taxon>Bacteria</taxon>
        <taxon>Bacillati</taxon>
        <taxon>Bacillota</taxon>
        <taxon>Bacilli</taxon>
        <taxon>Lactobacillales</taxon>
        <taxon>Streptococcaceae</taxon>
        <taxon>Lactococcus</taxon>
        <taxon>Lactococcus cremoris subsp. cremoris</taxon>
    </lineage>
</organism>
<dbReference type="Proteomes" id="UP000028401">
    <property type="component" value="Unassembled WGS sequence"/>
</dbReference>
<protein>
    <submittedName>
        <fullName evidence="1">Uncharacterized protein</fullName>
    </submittedName>
</protein>
<dbReference type="EMBL" id="AZSI01000134">
    <property type="protein sequence ID" value="KEY61711.1"/>
    <property type="molecule type" value="Genomic_DNA"/>
</dbReference>